<feature type="chain" id="PRO_5037530115" description="Cell wall surface anchor family protein" evidence="2">
    <location>
        <begin position="23"/>
        <end position="184"/>
    </location>
</feature>
<evidence type="ECO:0000313" key="3">
    <source>
        <dbReference type="EMBL" id="GGD33599.1"/>
    </source>
</evidence>
<feature type="compositionally biased region" description="Low complexity" evidence="1">
    <location>
        <begin position="134"/>
        <end position="165"/>
    </location>
</feature>
<dbReference type="EMBL" id="BMJJ01000011">
    <property type="protein sequence ID" value="GGD33599.1"/>
    <property type="molecule type" value="Genomic_DNA"/>
</dbReference>
<dbReference type="AlphaFoldDB" id="A0A917DFT5"/>
<evidence type="ECO:0008006" key="5">
    <source>
        <dbReference type="Google" id="ProtNLM"/>
    </source>
</evidence>
<proteinExistence type="predicted"/>
<accession>A0A917DFT5</accession>
<keyword evidence="2" id="KW-0732">Signal</keyword>
<organism evidence="3 4">
    <name type="scientific">Aureimonas glaciei</name>
    <dbReference type="NCBI Taxonomy" id="1776957"/>
    <lineage>
        <taxon>Bacteria</taxon>
        <taxon>Pseudomonadati</taxon>
        <taxon>Pseudomonadota</taxon>
        <taxon>Alphaproteobacteria</taxon>
        <taxon>Hyphomicrobiales</taxon>
        <taxon>Aurantimonadaceae</taxon>
        <taxon>Aureimonas</taxon>
    </lineage>
</organism>
<keyword evidence="4" id="KW-1185">Reference proteome</keyword>
<sequence length="184" mass="17228">MTRISLLVAAAGMTAFAAPAFADCAADIASLRAKETTASTTPDGGQTTNFEAPAGSATAPSTGPISKDGSVAPLGSADSTATETTAGAGASDTAATAGGTTTTPGQATASGEVSKDGSTAPMASAAGGTDPQIATSSQDAAAQQTGQSPAASAAETTAALEKAQTAADAGDEAACQAALKPIMG</sequence>
<reference evidence="3" key="2">
    <citation type="submission" date="2020-09" db="EMBL/GenBank/DDBJ databases">
        <authorList>
            <person name="Sun Q."/>
            <person name="Zhou Y."/>
        </authorList>
    </citation>
    <scope>NUCLEOTIDE SEQUENCE</scope>
    <source>
        <strain evidence="3">CGMCC 1.15493</strain>
    </source>
</reference>
<feature type="compositionally biased region" description="Polar residues" evidence="1">
    <location>
        <begin position="36"/>
        <end position="50"/>
    </location>
</feature>
<feature type="signal peptide" evidence="2">
    <location>
        <begin position="1"/>
        <end position="22"/>
    </location>
</feature>
<dbReference type="Proteomes" id="UP000613160">
    <property type="component" value="Unassembled WGS sequence"/>
</dbReference>
<evidence type="ECO:0000313" key="4">
    <source>
        <dbReference type="Proteomes" id="UP000613160"/>
    </source>
</evidence>
<dbReference type="RefSeq" id="WP_188854269.1">
    <property type="nucleotide sequence ID" value="NZ_BMJJ01000011.1"/>
</dbReference>
<evidence type="ECO:0000256" key="1">
    <source>
        <dbReference type="SAM" id="MobiDB-lite"/>
    </source>
</evidence>
<gene>
    <name evidence="3" type="ORF">GCM10011335_40750</name>
</gene>
<name>A0A917DFT5_9HYPH</name>
<reference evidence="3" key="1">
    <citation type="journal article" date="2014" name="Int. J. Syst. Evol. Microbiol.">
        <title>Complete genome sequence of Corynebacterium casei LMG S-19264T (=DSM 44701T), isolated from a smear-ripened cheese.</title>
        <authorList>
            <consortium name="US DOE Joint Genome Institute (JGI-PGF)"/>
            <person name="Walter F."/>
            <person name="Albersmeier A."/>
            <person name="Kalinowski J."/>
            <person name="Ruckert C."/>
        </authorList>
    </citation>
    <scope>NUCLEOTIDE SEQUENCE</scope>
    <source>
        <strain evidence="3">CGMCC 1.15493</strain>
    </source>
</reference>
<protein>
    <recommendedName>
        <fullName evidence="5">Cell wall surface anchor family protein</fullName>
    </recommendedName>
</protein>
<evidence type="ECO:0000256" key="2">
    <source>
        <dbReference type="SAM" id="SignalP"/>
    </source>
</evidence>
<comment type="caution">
    <text evidence="3">The sequence shown here is derived from an EMBL/GenBank/DDBJ whole genome shotgun (WGS) entry which is preliminary data.</text>
</comment>
<feature type="region of interest" description="Disordered" evidence="1">
    <location>
        <begin position="36"/>
        <end position="165"/>
    </location>
</feature>
<feature type="compositionally biased region" description="Low complexity" evidence="1">
    <location>
        <begin position="75"/>
        <end position="111"/>
    </location>
</feature>